<dbReference type="AlphaFoldDB" id="Q2HW82"/>
<reference evidence="2" key="2">
    <citation type="submission" date="2006-02" db="EMBL/GenBank/DDBJ databases">
        <authorList>
            <consortium name="The International Medicago Genome Annotation Group"/>
        </authorList>
    </citation>
    <scope>NUCLEOTIDE SEQUENCE</scope>
</reference>
<evidence type="ECO:0000256" key="1">
    <source>
        <dbReference type="SAM" id="SignalP"/>
    </source>
</evidence>
<keyword evidence="1" id="KW-0732">Signal</keyword>
<accession>Q2HW82</accession>
<reference evidence="2" key="1">
    <citation type="submission" date="2004-04" db="EMBL/GenBank/DDBJ databases">
        <title>Medicago truncatula BAC genomic sequence.</title>
        <authorList>
            <person name="Town C.D."/>
            <person name="Tallon L.J."/>
            <person name="Arbogast T."/>
            <person name="Althoff R."/>
            <person name="Hine E."/>
            <person name="Monaghan E."/>
            <person name="Smith S.A."/>
            <person name="Utterback T."/>
            <person name="Feldblyum T."/>
            <person name="Koo H."/>
            <person name="Cheung F."/>
        </authorList>
    </citation>
    <scope>NUCLEOTIDE SEQUENCE</scope>
</reference>
<evidence type="ECO:0000313" key="2">
    <source>
        <dbReference type="EMBL" id="ABD28301.1"/>
    </source>
</evidence>
<name>Q2HW82_MEDTR</name>
<protein>
    <recommendedName>
        <fullName evidence="3">Transmembrane protein</fullName>
    </recommendedName>
</protein>
<gene>
    <name evidence="2" type="ORF">MtrDRAFT_AC147774g12v1</name>
</gene>
<organism evidence="2">
    <name type="scientific">Medicago truncatula</name>
    <name type="common">Barrel medic</name>
    <name type="synonym">Medicago tribuloides</name>
    <dbReference type="NCBI Taxonomy" id="3880"/>
    <lineage>
        <taxon>Eukaryota</taxon>
        <taxon>Viridiplantae</taxon>
        <taxon>Streptophyta</taxon>
        <taxon>Embryophyta</taxon>
        <taxon>Tracheophyta</taxon>
        <taxon>Spermatophyta</taxon>
        <taxon>Magnoliopsida</taxon>
        <taxon>eudicotyledons</taxon>
        <taxon>Gunneridae</taxon>
        <taxon>Pentapetalae</taxon>
        <taxon>rosids</taxon>
        <taxon>fabids</taxon>
        <taxon>Fabales</taxon>
        <taxon>Fabaceae</taxon>
        <taxon>Papilionoideae</taxon>
        <taxon>50 kb inversion clade</taxon>
        <taxon>NPAAA clade</taxon>
        <taxon>Hologalegina</taxon>
        <taxon>IRL clade</taxon>
        <taxon>Trifolieae</taxon>
        <taxon>Medicago</taxon>
    </lineage>
</organism>
<dbReference type="EMBL" id="AC147774">
    <property type="protein sequence ID" value="ABD28301.1"/>
    <property type="molecule type" value="Genomic_DNA"/>
</dbReference>
<feature type="signal peptide" evidence="1">
    <location>
        <begin position="1"/>
        <end position="18"/>
    </location>
</feature>
<evidence type="ECO:0008006" key="3">
    <source>
        <dbReference type="Google" id="ProtNLM"/>
    </source>
</evidence>
<proteinExistence type="predicted"/>
<sequence>METLKILVLLFKFNFFSFFSNLPQNVGGVAENAANVNVGNVVVGNVAIQRQNVVNGVANEVVLGQGVPPRRYGIRGPIISNERPKQTPMRVLHQHPTALGVIRVSYPNYGPSGSTQPKFMEFIPTLGFPKK</sequence>
<feature type="chain" id="PRO_5004209350" description="Transmembrane protein" evidence="1">
    <location>
        <begin position="19"/>
        <end position="131"/>
    </location>
</feature>